<keyword evidence="7 9" id="KW-0675">Receptor</keyword>
<keyword evidence="4 9" id="KW-0552">Olfaction</keyword>
<feature type="transmembrane region" description="Helical" evidence="9">
    <location>
        <begin position="134"/>
        <end position="157"/>
    </location>
</feature>
<feature type="transmembrane region" description="Helical" evidence="9">
    <location>
        <begin position="306"/>
        <end position="325"/>
    </location>
</feature>
<dbReference type="AlphaFoldDB" id="A0A7D5UMM8"/>
<dbReference type="Pfam" id="PF02949">
    <property type="entry name" value="7tm_6"/>
    <property type="match status" value="1"/>
</dbReference>
<keyword evidence="2 9" id="KW-0716">Sensory transduction</keyword>
<reference evidence="10" key="2">
    <citation type="submission" date="2020-04" db="EMBL/GenBank/DDBJ databases">
        <authorList>
            <person name="Yang Y."/>
        </authorList>
    </citation>
    <scope>NUCLEOTIDE SEQUENCE</scope>
    <source>
        <tissue evidence="10">Antennae</tissue>
    </source>
</reference>
<dbReference type="EMBL" id="MT386796">
    <property type="protein sequence ID" value="QLI62080.1"/>
    <property type="molecule type" value="mRNA"/>
</dbReference>
<organism evidence="10">
    <name type="scientific">Streltzoviella insularis</name>
    <dbReference type="NCBI Taxonomy" id="1206366"/>
    <lineage>
        <taxon>Eukaryota</taxon>
        <taxon>Metazoa</taxon>
        <taxon>Ecdysozoa</taxon>
        <taxon>Arthropoda</taxon>
        <taxon>Hexapoda</taxon>
        <taxon>Insecta</taxon>
        <taxon>Pterygota</taxon>
        <taxon>Neoptera</taxon>
        <taxon>Endopterygota</taxon>
        <taxon>Lepidoptera</taxon>
        <taxon>Glossata</taxon>
        <taxon>Ditrysia</taxon>
        <taxon>Cossoidea</taxon>
        <taxon>Cossidae</taxon>
        <taxon>Cossinae</taxon>
        <taxon>Streltzoviella</taxon>
    </lineage>
</organism>
<evidence type="ECO:0000256" key="8">
    <source>
        <dbReference type="ARBA" id="ARBA00023224"/>
    </source>
</evidence>
<comment type="caution">
    <text evidence="9">Lacks conserved residue(s) required for the propagation of feature annotation.</text>
</comment>
<dbReference type="GO" id="GO:0005886">
    <property type="term" value="C:plasma membrane"/>
    <property type="evidence" value="ECO:0007669"/>
    <property type="project" value="UniProtKB-SubCell"/>
</dbReference>
<keyword evidence="5 9" id="KW-1133">Transmembrane helix</keyword>
<evidence type="ECO:0000256" key="3">
    <source>
        <dbReference type="ARBA" id="ARBA00022692"/>
    </source>
</evidence>
<dbReference type="GO" id="GO:0005549">
    <property type="term" value="F:odorant binding"/>
    <property type="evidence" value="ECO:0007669"/>
    <property type="project" value="InterPro"/>
</dbReference>
<evidence type="ECO:0000256" key="9">
    <source>
        <dbReference type="RuleBase" id="RU351113"/>
    </source>
</evidence>
<dbReference type="InterPro" id="IPR004117">
    <property type="entry name" value="7tm6_olfct_rcpt"/>
</dbReference>
<evidence type="ECO:0000256" key="4">
    <source>
        <dbReference type="ARBA" id="ARBA00022725"/>
    </source>
</evidence>
<evidence type="ECO:0000256" key="6">
    <source>
        <dbReference type="ARBA" id="ARBA00023136"/>
    </source>
</evidence>
<sequence length="402" mass="46017">MLKNFVSKLENPDHPSLGPTLWGLQAFGLWQPTKGVANIIYNLKHIFLALFIMRQYVELWIVKSDLDLVLTNLSKTVVTTFCVIKAGTFVFWQKHWRDVIEYVSTLERRQLSEKDDVTKTFIGDYIKYSRNITYLYWFLAIMTVFSLTVAPILVFFLSSKHHKHIKNETMPYPQIMDSWVPFDKSSGYGYWFTVLEATFVCYHGGGIVATYDSNALVIMSFFAGQLKLLKANCARLFGDGVEIVTHKDAMKRIRDCHNHHLLLIRCSKILNSLLSPVMFLYVIICSLMICGSAIQLTTEGTTGMQQLYIAEFVVALIAQLFLYCWHSNDVLFVSEIVQEGVYASNWWSANVRTRRSLVLLGGQLRRNIVFEAGPFTELTTSTFITILKGAYSYYTLLSNKGN</sequence>
<dbReference type="GO" id="GO:0007165">
    <property type="term" value="P:signal transduction"/>
    <property type="evidence" value="ECO:0007669"/>
    <property type="project" value="UniProtKB-KW"/>
</dbReference>
<evidence type="ECO:0000256" key="5">
    <source>
        <dbReference type="ARBA" id="ARBA00022989"/>
    </source>
</evidence>
<keyword evidence="3 9" id="KW-0812">Transmembrane</keyword>
<dbReference type="PANTHER" id="PTHR21137:SF40">
    <property type="entry name" value="ODORANT RECEPTOR 56A"/>
    <property type="match status" value="1"/>
</dbReference>
<name>A0A7D5UMM8_9NEOP</name>
<dbReference type="PANTHER" id="PTHR21137">
    <property type="entry name" value="ODORANT RECEPTOR"/>
    <property type="match status" value="1"/>
</dbReference>
<protein>
    <recommendedName>
        <fullName evidence="9">Odorant receptor</fullName>
    </recommendedName>
</protein>
<feature type="transmembrane region" description="Helical" evidence="9">
    <location>
        <begin position="273"/>
        <end position="294"/>
    </location>
</feature>
<dbReference type="GO" id="GO:0004984">
    <property type="term" value="F:olfactory receptor activity"/>
    <property type="evidence" value="ECO:0007669"/>
    <property type="project" value="InterPro"/>
</dbReference>
<comment type="similarity">
    <text evidence="9">Belongs to the insect chemoreceptor superfamily. Heteromeric odorant receptor channel (TC 1.A.69) family.</text>
</comment>
<evidence type="ECO:0000256" key="2">
    <source>
        <dbReference type="ARBA" id="ARBA00022606"/>
    </source>
</evidence>
<evidence type="ECO:0000313" key="10">
    <source>
        <dbReference type="EMBL" id="QLI62080.1"/>
    </source>
</evidence>
<evidence type="ECO:0000256" key="1">
    <source>
        <dbReference type="ARBA" id="ARBA00004141"/>
    </source>
</evidence>
<comment type="subcellular location">
    <subcellularLocation>
        <location evidence="9">Cell membrane</location>
        <topology evidence="9">Multi-pass membrane protein</topology>
    </subcellularLocation>
    <subcellularLocation>
        <location evidence="1">Membrane</location>
        <topology evidence="1">Multi-pass membrane protein</topology>
    </subcellularLocation>
</comment>
<reference evidence="10" key="1">
    <citation type="journal article" date="2019" name="Sci. Rep.">
        <title>Antennal transcriptome analyses and olfactory protein identification in an important wood-boring moth pest, Streltzoviella insularis (Lepidoptera: Cossidae).</title>
        <authorList>
            <person name="Yang Y"/>
            <person name="Li W"/>
            <person name="Tao J Zong.S."/>
        </authorList>
    </citation>
    <scope>NUCLEOTIDE SEQUENCE</scope>
    <source>
        <tissue evidence="10">Antennae</tissue>
    </source>
</reference>
<keyword evidence="6 9" id="KW-0472">Membrane</keyword>
<accession>A0A7D5UMM8</accession>
<evidence type="ECO:0000256" key="7">
    <source>
        <dbReference type="ARBA" id="ARBA00023170"/>
    </source>
</evidence>
<proteinExistence type="evidence at transcript level"/>
<keyword evidence="8 9" id="KW-0807">Transducer</keyword>